<dbReference type="EMBL" id="FUXE01000005">
    <property type="protein sequence ID" value="SJZ61253.1"/>
    <property type="molecule type" value="Genomic_DNA"/>
</dbReference>
<dbReference type="GO" id="GO:0003676">
    <property type="term" value="F:nucleic acid binding"/>
    <property type="evidence" value="ECO:0007669"/>
    <property type="project" value="InterPro"/>
</dbReference>
<evidence type="ECO:0000256" key="4">
    <source>
        <dbReference type="ARBA" id="ARBA00022840"/>
    </source>
</evidence>
<dbReference type="InterPro" id="IPR011545">
    <property type="entry name" value="DEAD/DEAH_box_helicase_dom"/>
</dbReference>
<dbReference type="GO" id="GO:0005524">
    <property type="term" value="F:ATP binding"/>
    <property type="evidence" value="ECO:0007669"/>
    <property type="project" value="UniProtKB-KW"/>
</dbReference>
<dbReference type="STRING" id="29524.SAMN02745171_00609"/>
<evidence type="ECO:0000256" key="3">
    <source>
        <dbReference type="ARBA" id="ARBA00022806"/>
    </source>
</evidence>
<protein>
    <submittedName>
        <fullName evidence="12">ATP-dependent RNA helicase DeaD</fullName>
    </submittedName>
</protein>
<dbReference type="SMART" id="SM00490">
    <property type="entry name" value="HELICc"/>
    <property type="match status" value="1"/>
</dbReference>
<dbReference type="RefSeq" id="WP_078736570.1">
    <property type="nucleotide sequence ID" value="NZ_FUXE01000005.1"/>
</dbReference>
<dbReference type="InterPro" id="IPR012677">
    <property type="entry name" value="Nucleotide-bd_a/b_plait_sf"/>
</dbReference>
<dbReference type="GO" id="GO:0003724">
    <property type="term" value="F:RNA helicase activity"/>
    <property type="evidence" value="ECO:0007669"/>
    <property type="project" value="InterPro"/>
</dbReference>
<dbReference type="OrthoDB" id="9785240at2"/>
<dbReference type="Pfam" id="PF03880">
    <property type="entry name" value="DbpA"/>
    <property type="match status" value="1"/>
</dbReference>
<dbReference type="PANTHER" id="PTHR47959:SF13">
    <property type="entry name" value="ATP-DEPENDENT RNA HELICASE RHLE"/>
    <property type="match status" value="1"/>
</dbReference>
<keyword evidence="1 7" id="KW-0547">Nucleotide-binding</keyword>
<evidence type="ECO:0000259" key="11">
    <source>
        <dbReference type="PROSITE" id="PS51195"/>
    </source>
</evidence>
<dbReference type="InterPro" id="IPR044742">
    <property type="entry name" value="DEAD/DEAH_RhlB"/>
</dbReference>
<evidence type="ECO:0000313" key="13">
    <source>
        <dbReference type="Proteomes" id="UP000190121"/>
    </source>
</evidence>
<keyword evidence="13" id="KW-1185">Reference proteome</keyword>
<sequence length="597" mass="67860">MTFEELNISQPLIRAVEDLGFVEPMPVQSEVIPYLLGENLDLIALAQTGTGKTAAYGLPLLERLTVGTENPTALILSPTRELCLQIADDLVAYAKYLPKIHIVPVYGGVSIDMQIKALRRGANIVVATPGRLLDLLRRGALSLKDIESVVLDEADEMLNMGFSEDLKEILTQIPEERRLLLFSATMSSEMSSIARGYLKSPKEIVVGRKNEANNNISHLCCLVPARQKYLALKRIVDYYPAIYGIIFCRTRMETKEIAEQLIRDGYNADALHGDLSQEQRDRVMQRFRIANLQLLVATDVAARGLDVDNLTHVIHYGLPDDVENYTHRSGRTARAGKKGISIALCHLREKGRLRSIEKLIGAKVENIVIPTGKDICSKQLFHLADRLERVNTEDGEQDIEAILPEVCRKLDWIPKEDLIRRLMTLEFQRFFEYYRSAEEIEQTALEKERKNEQRGKRAPFETEEGMTRLFINFGKSDRLFPNKLIELINRCVPGRVAIGKIDLMQKFSFFDVDSEEAGRVIEELSQYEVEGRKIIVDYADAVSEAGAKEKKKRGKFSSAMTNRDKKRTFSSEEPKRKKSRKSARESYPEPRKGRSRR</sequence>
<dbReference type="CDD" id="cd18787">
    <property type="entry name" value="SF2_C_DEAD"/>
    <property type="match status" value="1"/>
</dbReference>
<dbReference type="SUPFAM" id="SSF52540">
    <property type="entry name" value="P-loop containing nucleoside triphosphate hydrolases"/>
    <property type="match status" value="1"/>
</dbReference>
<feature type="short sequence motif" description="Q motif" evidence="6">
    <location>
        <begin position="1"/>
        <end position="29"/>
    </location>
</feature>
<dbReference type="CDD" id="cd12252">
    <property type="entry name" value="RRM_DbpA"/>
    <property type="match status" value="1"/>
</dbReference>
<dbReference type="Gene3D" id="3.30.70.330">
    <property type="match status" value="1"/>
</dbReference>
<evidence type="ECO:0000256" key="7">
    <source>
        <dbReference type="RuleBase" id="RU000492"/>
    </source>
</evidence>
<gene>
    <name evidence="12" type="ORF">SAMN02745171_00609</name>
</gene>
<dbReference type="InterPro" id="IPR000629">
    <property type="entry name" value="RNA-helicase_DEAD-box_CS"/>
</dbReference>
<evidence type="ECO:0000256" key="8">
    <source>
        <dbReference type="SAM" id="MobiDB-lite"/>
    </source>
</evidence>
<feature type="compositionally biased region" description="Basic and acidic residues" evidence="8">
    <location>
        <begin position="582"/>
        <end position="597"/>
    </location>
</feature>
<dbReference type="GO" id="GO:0005829">
    <property type="term" value="C:cytosol"/>
    <property type="evidence" value="ECO:0007669"/>
    <property type="project" value="TreeGrafter"/>
</dbReference>
<dbReference type="InterPro" id="IPR001650">
    <property type="entry name" value="Helicase_C-like"/>
</dbReference>
<dbReference type="Gene3D" id="3.40.50.300">
    <property type="entry name" value="P-loop containing nucleotide triphosphate hydrolases"/>
    <property type="match status" value="2"/>
</dbReference>
<dbReference type="PROSITE" id="PS51192">
    <property type="entry name" value="HELICASE_ATP_BIND_1"/>
    <property type="match status" value="1"/>
</dbReference>
<reference evidence="13" key="1">
    <citation type="submission" date="2017-02" db="EMBL/GenBank/DDBJ databases">
        <authorList>
            <person name="Varghese N."/>
            <person name="Submissions S."/>
        </authorList>
    </citation>
    <scope>NUCLEOTIDE SEQUENCE [LARGE SCALE GENOMIC DNA]</scope>
    <source>
        <strain evidence="13">ATCC 51356</strain>
    </source>
</reference>
<proteinExistence type="inferred from homology"/>
<dbReference type="InterPro" id="IPR050079">
    <property type="entry name" value="DEAD_box_RNA_helicase"/>
</dbReference>
<dbReference type="Pfam" id="PF00270">
    <property type="entry name" value="DEAD"/>
    <property type="match status" value="1"/>
</dbReference>
<organism evidence="12 13">
    <name type="scientific">Porphyromonas circumdentaria</name>
    <dbReference type="NCBI Taxonomy" id="29524"/>
    <lineage>
        <taxon>Bacteria</taxon>
        <taxon>Pseudomonadati</taxon>
        <taxon>Bacteroidota</taxon>
        <taxon>Bacteroidia</taxon>
        <taxon>Bacteroidales</taxon>
        <taxon>Porphyromonadaceae</taxon>
        <taxon>Porphyromonas</taxon>
    </lineage>
</organism>
<evidence type="ECO:0000256" key="1">
    <source>
        <dbReference type="ARBA" id="ARBA00022741"/>
    </source>
</evidence>
<accession>A0A1T4M2R3</accession>
<keyword evidence="3 7" id="KW-0347">Helicase</keyword>
<dbReference type="PROSITE" id="PS51195">
    <property type="entry name" value="Q_MOTIF"/>
    <property type="match status" value="1"/>
</dbReference>
<evidence type="ECO:0000259" key="10">
    <source>
        <dbReference type="PROSITE" id="PS51194"/>
    </source>
</evidence>
<dbReference type="InterPro" id="IPR014014">
    <property type="entry name" value="RNA_helicase_DEAD_Q_motif"/>
</dbReference>
<dbReference type="AlphaFoldDB" id="A0A1T4M2R3"/>
<dbReference type="InterPro" id="IPR005580">
    <property type="entry name" value="DbpA/CsdA_RNA-bd_dom"/>
</dbReference>
<keyword evidence="4 7" id="KW-0067">ATP-binding</keyword>
<dbReference type="Pfam" id="PF00271">
    <property type="entry name" value="Helicase_C"/>
    <property type="match status" value="1"/>
</dbReference>
<dbReference type="InterPro" id="IPR014001">
    <property type="entry name" value="Helicase_ATP-bd"/>
</dbReference>
<evidence type="ECO:0000256" key="5">
    <source>
        <dbReference type="ARBA" id="ARBA00038437"/>
    </source>
</evidence>
<keyword evidence="2 7" id="KW-0378">Hydrolase</keyword>
<dbReference type="InterPro" id="IPR027417">
    <property type="entry name" value="P-loop_NTPase"/>
</dbReference>
<comment type="similarity">
    <text evidence="5 7">Belongs to the DEAD box helicase family.</text>
</comment>
<dbReference type="PROSITE" id="PS00039">
    <property type="entry name" value="DEAD_ATP_HELICASE"/>
    <property type="match status" value="1"/>
</dbReference>
<feature type="domain" description="Helicase ATP-binding" evidence="9">
    <location>
        <begin position="33"/>
        <end position="204"/>
    </location>
</feature>
<dbReference type="PANTHER" id="PTHR47959">
    <property type="entry name" value="ATP-DEPENDENT RNA HELICASE RHLE-RELATED"/>
    <property type="match status" value="1"/>
</dbReference>
<dbReference type="PROSITE" id="PS51194">
    <property type="entry name" value="HELICASE_CTER"/>
    <property type="match status" value="1"/>
</dbReference>
<name>A0A1T4M2R3_9PORP</name>
<dbReference type="GO" id="GO:0016787">
    <property type="term" value="F:hydrolase activity"/>
    <property type="evidence" value="ECO:0007669"/>
    <property type="project" value="UniProtKB-KW"/>
</dbReference>
<evidence type="ECO:0000256" key="6">
    <source>
        <dbReference type="PROSITE-ProRule" id="PRU00552"/>
    </source>
</evidence>
<dbReference type="SMART" id="SM00487">
    <property type="entry name" value="DEXDc"/>
    <property type="match status" value="1"/>
</dbReference>
<feature type="domain" description="DEAD-box RNA helicase Q" evidence="11">
    <location>
        <begin position="1"/>
        <end position="29"/>
    </location>
</feature>
<evidence type="ECO:0000313" key="12">
    <source>
        <dbReference type="EMBL" id="SJZ61253.1"/>
    </source>
</evidence>
<feature type="region of interest" description="Disordered" evidence="8">
    <location>
        <begin position="545"/>
        <end position="597"/>
    </location>
</feature>
<evidence type="ECO:0000259" key="9">
    <source>
        <dbReference type="PROSITE" id="PS51192"/>
    </source>
</evidence>
<evidence type="ECO:0000256" key="2">
    <source>
        <dbReference type="ARBA" id="ARBA00022801"/>
    </source>
</evidence>
<dbReference type="Proteomes" id="UP000190121">
    <property type="component" value="Unassembled WGS sequence"/>
</dbReference>
<feature type="domain" description="Helicase C-terminal" evidence="10">
    <location>
        <begin position="234"/>
        <end position="375"/>
    </location>
</feature>
<dbReference type="CDD" id="cd00268">
    <property type="entry name" value="DEADc"/>
    <property type="match status" value="1"/>
</dbReference>